<reference evidence="2" key="1">
    <citation type="journal article" date="2020" name="Stud. Mycol.">
        <title>101 Dothideomycetes genomes: a test case for predicting lifestyles and emergence of pathogens.</title>
        <authorList>
            <person name="Haridas S."/>
            <person name="Albert R."/>
            <person name="Binder M."/>
            <person name="Bloem J."/>
            <person name="Labutti K."/>
            <person name="Salamov A."/>
            <person name="Andreopoulos B."/>
            <person name="Baker S."/>
            <person name="Barry K."/>
            <person name="Bills G."/>
            <person name="Bluhm B."/>
            <person name="Cannon C."/>
            <person name="Castanera R."/>
            <person name="Culley D."/>
            <person name="Daum C."/>
            <person name="Ezra D."/>
            <person name="Gonzalez J."/>
            <person name="Henrissat B."/>
            <person name="Kuo A."/>
            <person name="Liang C."/>
            <person name="Lipzen A."/>
            <person name="Lutzoni F."/>
            <person name="Magnuson J."/>
            <person name="Mondo S."/>
            <person name="Nolan M."/>
            <person name="Ohm R."/>
            <person name="Pangilinan J."/>
            <person name="Park H.-J."/>
            <person name="Ramirez L."/>
            <person name="Alfaro M."/>
            <person name="Sun H."/>
            <person name="Tritt A."/>
            <person name="Yoshinaga Y."/>
            <person name="Zwiers L.-H."/>
            <person name="Turgeon B."/>
            <person name="Goodwin S."/>
            <person name="Spatafora J."/>
            <person name="Crous P."/>
            <person name="Grigoriev I."/>
        </authorList>
    </citation>
    <scope>NUCLEOTIDE SEQUENCE</scope>
    <source>
        <strain evidence="2">ATCC 16933</strain>
    </source>
</reference>
<evidence type="ECO:0000256" key="1">
    <source>
        <dbReference type="SAM" id="Phobius"/>
    </source>
</evidence>
<evidence type="ECO:0000313" key="3">
    <source>
        <dbReference type="Proteomes" id="UP000799766"/>
    </source>
</evidence>
<proteinExistence type="predicted"/>
<keyword evidence="1" id="KW-0812">Transmembrane</keyword>
<organism evidence="2 3">
    <name type="scientific">Lineolata rhizophorae</name>
    <dbReference type="NCBI Taxonomy" id="578093"/>
    <lineage>
        <taxon>Eukaryota</taxon>
        <taxon>Fungi</taxon>
        <taxon>Dikarya</taxon>
        <taxon>Ascomycota</taxon>
        <taxon>Pezizomycotina</taxon>
        <taxon>Dothideomycetes</taxon>
        <taxon>Dothideomycetes incertae sedis</taxon>
        <taxon>Lineolatales</taxon>
        <taxon>Lineolataceae</taxon>
        <taxon>Lineolata</taxon>
    </lineage>
</organism>
<protein>
    <submittedName>
        <fullName evidence="2">Uncharacterized protein</fullName>
    </submittedName>
</protein>
<keyword evidence="1" id="KW-0472">Membrane</keyword>
<accession>A0A6A6NSM5</accession>
<feature type="transmembrane region" description="Helical" evidence="1">
    <location>
        <begin position="7"/>
        <end position="28"/>
    </location>
</feature>
<name>A0A6A6NSM5_9PEZI</name>
<evidence type="ECO:0000313" key="2">
    <source>
        <dbReference type="EMBL" id="KAF2454263.1"/>
    </source>
</evidence>
<feature type="transmembrane region" description="Helical" evidence="1">
    <location>
        <begin position="48"/>
        <end position="71"/>
    </location>
</feature>
<sequence length="87" mass="10152">MCAFRKILFLRLCPFMNKGTGSVFMFGNRSLPYRQYSWSSLFSFVTPFLSKVLAASLLSFPLCLFISTYYLTTTQFPHYRILLRARA</sequence>
<gene>
    <name evidence="2" type="ORF">BDY21DRAFT_108146</name>
</gene>
<keyword evidence="3" id="KW-1185">Reference proteome</keyword>
<dbReference type="Proteomes" id="UP000799766">
    <property type="component" value="Unassembled WGS sequence"/>
</dbReference>
<dbReference type="EMBL" id="MU001692">
    <property type="protein sequence ID" value="KAF2454263.1"/>
    <property type="molecule type" value="Genomic_DNA"/>
</dbReference>
<keyword evidence="1" id="KW-1133">Transmembrane helix</keyword>
<dbReference type="AlphaFoldDB" id="A0A6A6NSM5"/>